<evidence type="ECO:0000313" key="2">
    <source>
        <dbReference type="EMBL" id="SCL63968.1"/>
    </source>
</evidence>
<organism evidence="2 3">
    <name type="scientific">Micromonospora eburnea</name>
    <dbReference type="NCBI Taxonomy" id="227316"/>
    <lineage>
        <taxon>Bacteria</taxon>
        <taxon>Bacillati</taxon>
        <taxon>Actinomycetota</taxon>
        <taxon>Actinomycetes</taxon>
        <taxon>Micromonosporales</taxon>
        <taxon>Micromonosporaceae</taxon>
        <taxon>Micromonospora</taxon>
    </lineage>
</organism>
<feature type="transmembrane region" description="Helical" evidence="1">
    <location>
        <begin position="16"/>
        <end position="37"/>
    </location>
</feature>
<gene>
    <name evidence="2" type="ORF">GA0070604_5100</name>
</gene>
<name>A0A1C6VCC5_9ACTN</name>
<keyword evidence="1" id="KW-0812">Transmembrane</keyword>
<dbReference type="Pfam" id="PF06772">
    <property type="entry name" value="LtrA"/>
    <property type="match status" value="1"/>
</dbReference>
<feature type="transmembrane region" description="Helical" evidence="1">
    <location>
        <begin position="235"/>
        <end position="255"/>
    </location>
</feature>
<evidence type="ECO:0000256" key="1">
    <source>
        <dbReference type="SAM" id="Phobius"/>
    </source>
</evidence>
<dbReference type="AlphaFoldDB" id="A0A1C6VCC5"/>
<reference evidence="3" key="1">
    <citation type="submission" date="2016-06" db="EMBL/GenBank/DDBJ databases">
        <authorList>
            <person name="Varghese N."/>
            <person name="Submissions Spin"/>
        </authorList>
    </citation>
    <scope>NUCLEOTIDE SEQUENCE [LARGE SCALE GENOMIC DNA]</scope>
    <source>
        <strain evidence="3">DSM 44814</strain>
    </source>
</reference>
<feature type="transmembrane region" description="Helical" evidence="1">
    <location>
        <begin position="139"/>
        <end position="160"/>
    </location>
</feature>
<keyword evidence="1" id="KW-0472">Membrane</keyword>
<feature type="transmembrane region" description="Helical" evidence="1">
    <location>
        <begin position="49"/>
        <end position="66"/>
    </location>
</feature>
<dbReference type="EMBL" id="FMHY01000002">
    <property type="protein sequence ID" value="SCL63968.1"/>
    <property type="molecule type" value="Genomic_DNA"/>
</dbReference>
<dbReference type="InterPro" id="IPR010640">
    <property type="entry name" value="Low_temperature_requirement_A"/>
</dbReference>
<feature type="transmembrane region" description="Helical" evidence="1">
    <location>
        <begin position="343"/>
        <end position="376"/>
    </location>
</feature>
<dbReference type="Proteomes" id="UP000199696">
    <property type="component" value="Unassembled WGS sequence"/>
</dbReference>
<protein>
    <submittedName>
        <fullName evidence="2">Low temperature requirement protein LtrA</fullName>
    </submittedName>
</protein>
<keyword evidence="1" id="KW-1133">Transmembrane helix</keyword>
<feature type="transmembrane region" description="Helical" evidence="1">
    <location>
        <begin position="285"/>
        <end position="305"/>
    </location>
</feature>
<feature type="transmembrane region" description="Helical" evidence="1">
    <location>
        <begin position="112"/>
        <end position="132"/>
    </location>
</feature>
<dbReference type="PANTHER" id="PTHR36840:SF1">
    <property type="entry name" value="BLL5714 PROTEIN"/>
    <property type="match status" value="1"/>
</dbReference>
<sequence>MVRAGSAAGESRRANFLELFFDLVLVFALSGVVSRVVPDMSADIAARQWAGLLYVLVLVLPMMWLWTTTAHITSRFDPRRPAVQAMVLLTALGVVFMASSLPYAFVERGYAFAVPYVLLQVGRPLVLIWLLLDRAQRALYARSAIWFTVSAAPWLAGILVQGGARVGMWALAITIDVVSARFSWPVPGLSRQLDSAWEPTKIHHLADRYEQLLLIALGESVLSLGMTYTNTPVSGATTLALLVGFATTVLLWRIYYYRAGQVLPEAVDVAGDQVRAGRDVGRAHVLMVLGIVLVSAGYEIVVTHPGGHVRAAWLAATLGGPIVFVIGRIGLERVVFNRISRRRLIGIAALVALALPLAFTTPLAAAAGAVAVLVGMALADARHAWGLPPEAPSPATTRPKRT</sequence>
<dbReference type="PANTHER" id="PTHR36840">
    <property type="entry name" value="BLL5714 PROTEIN"/>
    <property type="match status" value="1"/>
</dbReference>
<feature type="transmembrane region" description="Helical" evidence="1">
    <location>
        <begin position="87"/>
        <end position="106"/>
    </location>
</feature>
<proteinExistence type="predicted"/>
<evidence type="ECO:0000313" key="3">
    <source>
        <dbReference type="Proteomes" id="UP000199696"/>
    </source>
</evidence>
<dbReference type="STRING" id="227316.GA0070604_5100"/>
<accession>A0A1C6VCC5</accession>
<feature type="transmembrane region" description="Helical" evidence="1">
    <location>
        <begin position="311"/>
        <end position="331"/>
    </location>
</feature>
<keyword evidence="3" id="KW-1185">Reference proteome</keyword>